<dbReference type="InterPro" id="IPR013976">
    <property type="entry name" value="HDOD"/>
</dbReference>
<accession>A0A2T0RB34</accession>
<reference evidence="2 3" key="1">
    <citation type="submission" date="2018-03" db="EMBL/GenBank/DDBJ databases">
        <title>Genomic Encyclopedia of Archaeal and Bacterial Type Strains, Phase II (KMG-II): from individual species to whole genera.</title>
        <authorList>
            <person name="Goeker M."/>
        </authorList>
    </citation>
    <scope>NUCLEOTIDE SEQUENCE [LARGE SCALE GENOMIC DNA]</scope>
    <source>
        <strain evidence="2 3">DSM 19711</strain>
    </source>
</reference>
<gene>
    <name evidence="2" type="ORF">CLV37_101610</name>
</gene>
<evidence type="ECO:0000259" key="1">
    <source>
        <dbReference type="PROSITE" id="PS51833"/>
    </source>
</evidence>
<dbReference type="PROSITE" id="PS51833">
    <property type="entry name" value="HDOD"/>
    <property type="match status" value="1"/>
</dbReference>
<protein>
    <submittedName>
        <fullName evidence="2">HD-like signal output (HDOD) protein</fullName>
    </submittedName>
</protein>
<dbReference type="OrthoDB" id="5189643at2"/>
<evidence type="ECO:0000313" key="2">
    <source>
        <dbReference type="EMBL" id="PRY18365.1"/>
    </source>
</evidence>
<dbReference type="RefSeq" id="WP_146149277.1">
    <property type="nucleotide sequence ID" value="NZ_PVZF01000001.1"/>
</dbReference>
<dbReference type="InterPro" id="IPR052340">
    <property type="entry name" value="RNase_Y/CdgJ"/>
</dbReference>
<dbReference type="Pfam" id="PF08668">
    <property type="entry name" value="HDOD"/>
    <property type="match status" value="1"/>
</dbReference>
<dbReference type="Proteomes" id="UP000238083">
    <property type="component" value="Unassembled WGS sequence"/>
</dbReference>
<dbReference type="AlphaFoldDB" id="A0A2T0RB34"/>
<dbReference type="EMBL" id="PVZF01000001">
    <property type="protein sequence ID" value="PRY18365.1"/>
    <property type="molecule type" value="Genomic_DNA"/>
</dbReference>
<dbReference type="PANTHER" id="PTHR33525:SF6">
    <property type="entry name" value="HDOD DOMAIN-CONTAINING PROTEIN"/>
    <property type="match status" value="1"/>
</dbReference>
<sequence>MSENVTVAVSTPVSTAVSTAPVSTAPPGAVEVLGRISAALDDLPAHRPVAAKVIATADDDRSDARSLGQTLSCDPALVAKVLRLANSAYFGLSGRVSAPAFAVTVVGFATVRSLAVAAMAGLEDVPEALADFWDRSVLTAVAAAEFAPRLGAEAPDAFSVGLLARLGQALLVRCDPVEYPAMIAGSADREELLAAESRRYGAHHTRVSAEALAAWSFPDELAEALAQVDRPGWATPLATAVRLGVELSERILDPTRRPAPAEQLSAGHVRDAEVDAVRAAVTRTAAELVQLLTS</sequence>
<dbReference type="PANTHER" id="PTHR33525">
    <property type="match status" value="1"/>
</dbReference>
<comment type="caution">
    <text evidence="2">The sequence shown here is derived from an EMBL/GenBank/DDBJ whole genome shotgun (WGS) entry which is preliminary data.</text>
</comment>
<proteinExistence type="predicted"/>
<organism evidence="2 3">
    <name type="scientific">Kineococcus rhizosphaerae</name>
    <dbReference type="NCBI Taxonomy" id="559628"/>
    <lineage>
        <taxon>Bacteria</taxon>
        <taxon>Bacillati</taxon>
        <taxon>Actinomycetota</taxon>
        <taxon>Actinomycetes</taxon>
        <taxon>Kineosporiales</taxon>
        <taxon>Kineosporiaceae</taxon>
        <taxon>Kineococcus</taxon>
    </lineage>
</organism>
<feature type="domain" description="HDOD" evidence="1">
    <location>
        <begin position="43"/>
        <end position="231"/>
    </location>
</feature>
<dbReference type="SUPFAM" id="SSF109604">
    <property type="entry name" value="HD-domain/PDEase-like"/>
    <property type="match status" value="1"/>
</dbReference>
<dbReference type="Gene3D" id="1.10.3210.10">
    <property type="entry name" value="Hypothetical protein af1432"/>
    <property type="match status" value="1"/>
</dbReference>
<name>A0A2T0RB34_9ACTN</name>
<keyword evidence="3" id="KW-1185">Reference proteome</keyword>
<evidence type="ECO:0000313" key="3">
    <source>
        <dbReference type="Proteomes" id="UP000238083"/>
    </source>
</evidence>